<name>A0A133V111_9EURY</name>
<reference evidence="1 2" key="1">
    <citation type="journal article" date="2016" name="Sci. Rep.">
        <title>Metabolic traits of an uncultured archaeal lineage -MSBL1- from brine pools of the Red Sea.</title>
        <authorList>
            <person name="Mwirichia R."/>
            <person name="Alam I."/>
            <person name="Rashid M."/>
            <person name="Vinu M."/>
            <person name="Ba-Alawi W."/>
            <person name="Anthony Kamau A."/>
            <person name="Kamanda Ngugi D."/>
            <person name="Goker M."/>
            <person name="Klenk H.P."/>
            <person name="Bajic V."/>
            <person name="Stingl U."/>
        </authorList>
    </citation>
    <scope>NUCLEOTIDE SEQUENCE [LARGE SCALE GENOMIC DNA]</scope>
    <source>
        <strain evidence="1">SCGC-AAA261C02</strain>
    </source>
</reference>
<organism evidence="1 2">
    <name type="scientific">candidate division MSBL1 archaeon SCGC-AAA261C02</name>
    <dbReference type="NCBI Taxonomy" id="1698272"/>
    <lineage>
        <taxon>Archaea</taxon>
        <taxon>Methanobacteriati</taxon>
        <taxon>Methanobacteriota</taxon>
        <taxon>candidate division MSBL1</taxon>
    </lineage>
</organism>
<sequence length="189" mass="21142">MEAEGTLKSRTAERKGKGRGRRLYYKYSSDIGAYLDFLKKFVGAGEKTMEEVKEVVLGFAPVLNKIGPADIPRVNAIQDISFCAAIPEYFLHLNLTREEIKESLFETLDEINPKTGLTQSLLPISKPLVVPVTERLFQYPRDIDLPKNVLEKAAKNRLTFVTAMWASSQVAADKLSPKLKKGLEEVGIL</sequence>
<protein>
    <submittedName>
        <fullName evidence="1">Uncharacterized protein</fullName>
    </submittedName>
</protein>
<evidence type="ECO:0000313" key="2">
    <source>
        <dbReference type="Proteomes" id="UP000070520"/>
    </source>
</evidence>
<proteinExistence type="predicted"/>
<dbReference type="EMBL" id="LHXW01000012">
    <property type="protein sequence ID" value="KXB00137.1"/>
    <property type="molecule type" value="Genomic_DNA"/>
</dbReference>
<keyword evidence="2" id="KW-1185">Reference proteome</keyword>
<gene>
    <name evidence="1" type="ORF">AKJ42_01595</name>
</gene>
<accession>A0A133V111</accession>
<evidence type="ECO:0000313" key="1">
    <source>
        <dbReference type="EMBL" id="KXB00137.1"/>
    </source>
</evidence>
<dbReference type="Proteomes" id="UP000070520">
    <property type="component" value="Unassembled WGS sequence"/>
</dbReference>
<dbReference type="AlphaFoldDB" id="A0A133V111"/>
<comment type="caution">
    <text evidence="1">The sequence shown here is derived from an EMBL/GenBank/DDBJ whole genome shotgun (WGS) entry which is preliminary data.</text>
</comment>